<sequence length="723" mass="84685">MVNVCCIVDCENHKSSKDKKFSLFQFPKCNNLRNEWIQIVSKLNGKITKPTHICEQHFDPMYISHSYSWWNELNEDKYYIKNNMNIPQRLKPKLKENAIPSIFRNVNLNKTGETSQNEIVTKTFTGDLKSEQTNVLTLFQPTQGNTCQRELFVSEENDFTLKIEDIDEVLINSENKLVDSFMALKHNLKYINIPPGWNYFCDEAGISFYFLKYDNTRDTKIVIEKQIVFTPDLNINYYINNELLAKDKCLFDLAYPFQTKDLEKVLNIFFLKLICLGGPSKINYPGIYDKNGQTNSNQIWHHLKCSTLIEPGRKRCILCKKLLHSFRTKKYRLNLSQNHTKTYISKTLTPTRKKLYCGILKTKNIITKSKTNRKMWTELGITGNKSDCHNYIIHPMNDNRKLYVFSDAPHLIKCVRNRLYEEKLLRVHPNKPSVSWWHYNTVYKLDVSQNMSIPTRICPKISQRHIHLDNFSKMSVKLLTQVLSNAMARGIKFYREHQNIELLKDSEETQDFTSIFNSLFDTLNRKHLKEGIRINSQDFKVLEDTLSWLDEWKSHFEKGNITQNEFLTRSTAEGLRVTIRSTIDLTNHLLKDIGFKCVLTNKMNQDRIEQFFGTVRQATGSNEHPTAPTFLQVYKLLSVYSILRPPKTGNCEILDCSLPKVTFNDLKEVFSEEQSEREQKNKKLKDKLDYLVEEGSWDPIADIILQDHNYCNEIKSTVKDCII</sequence>
<keyword evidence="4 5" id="KW-0238">DNA-binding</keyword>
<feature type="domain" description="THAP-type" evidence="6">
    <location>
        <begin position="1"/>
        <end position="103"/>
    </location>
</feature>
<evidence type="ECO:0000256" key="5">
    <source>
        <dbReference type="PROSITE-ProRule" id="PRU00309"/>
    </source>
</evidence>
<dbReference type="Pfam" id="PF21788">
    <property type="entry name" value="TNP-like_GBD"/>
    <property type="match status" value="1"/>
</dbReference>
<reference evidence="7" key="1">
    <citation type="submission" date="2018-04" db="EMBL/GenBank/DDBJ databases">
        <title>Transcriptome of Schizaphis graminum biotype I.</title>
        <authorList>
            <person name="Scully E.D."/>
            <person name="Geib S.M."/>
            <person name="Palmer N.A."/>
            <person name="Koch K."/>
            <person name="Bradshaw J."/>
            <person name="Heng-Moss T."/>
            <person name="Sarath G."/>
        </authorList>
    </citation>
    <scope>NUCLEOTIDE SEQUENCE</scope>
</reference>
<dbReference type="GO" id="GO:0003677">
    <property type="term" value="F:DNA binding"/>
    <property type="evidence" value="ECO:0007669"/>
    <property type="project" value="UniProtKB-UniRule"/>
</dbReference>
<evidence type="ECO:0000313" key="7">
    <source>
        <dbReference type="EMBL" id="MBY21423.1"/>
    </source>
</evidence>
<dbReference type="PROSITE" id="PS50950">
    <property type="entry name" value="ZF_THAP"/>
    <property type="match status" value="1"/>
</dbReference>
<gene>
    <name evidence="7" type="primary">T_27</name>
    <name evidence="7" type="ORF">g.174195</name>
</gene>
<dbReference type="InterPro" id="IPR006612">
    <property type="entry name" value="THAP_Znf"/>
</dbReference>
<dbReference type="AlphaFoldDB" id="A0A2S2NW24"/>
<proteinExistence type="predicted"/>
<keyword evidence="3" id="KW-0862">Zinc</keyword>
<dbReference type="Pfam" id="PF21789">
    <property type="entry name" value="TNP-like_RNaseH_C"/>
    <property type="match status" value="1"/>
</dbReference>
<protein>
    <submittedName>
        <fullName evidence="7">Transposable element P transposase</fullName>
    </submittedName>
</protein>
<dbReference type="InterPro" id="IPR048366">
    <property type="entry name" value="TNP-like_GBD"/>
</dbReference>
<evidence type="ECO:0000256" key="1">
    <source>
        <dbReference type="ARBA" id="ARBA00022723"/>
    </source>
</evidence>
<dbReference type="Pfam" id="PF05485">
    <property type="entry name" value="THAP"/>
    <property type="match status" value="1"/>
</dbReference>
<evidence type="ECO:0000256" key="2">
    <source>
        <dbReference type="ARBA" id="ARBA00022771"/>
    </source>
</evidence>
<keyword evidence="2 5" id="KW-0863">Zinc-finger</keyword>
<dbReference type="PANTHER" id="PTHR47577:SF2">
    <property type="entry name" value="THAP DOMAIN CONTAINING 9"/>
    <property type="match status" value="1"/>
</dbReference>
<name>A0A2S2NW24_SCHGA</name>
<evidence type="ECO:0000259" key="6">
    <source>
        <dbReference type="PROSITE" id="PS50950"/>
    </source>
</evidence>
<organism evidence="7">
    <name type="scientific">Schizaphis graminum</name>
    <name type="common">Green bug aphid</name>
    <dbReference type="NCBI Taxonomy" id="13262"/>
    <lineage>
        <taxon>Eukaryota</taxon>
        <taxon>Metazoa</taxon>
        <taxon>Ecdysozoa</taxon>
        <taxon>Arthropoda</taxon>
        <taxon>Hexapoda</taxon>
        <taxon>Insecta</taxon>
        <taxon>Pterygota</taxon>
        <taxon>Neoptera</taxon>
        <taxon>Paraneoptera</taxon>
        <taxon>Hemiptera</taxon>
        <taxon>Sternorrhyncha</taxon>
        <taxon>Aphidomorpha</taxon>
        <taxon>Aphidoidea</taxon>
        <taxon>Aphididae</taxon>
        <taxon>Aphidini</taxon>
        <taxon>Schizaphis</taxon>
    </lineage>
</organism>
<dbReference type="GO" id="GO:0008270">
    <property type="term" value="F:zinc ion binding"/>
    <property type="evidence" value="ECO:0007669"/>
    <property type="project" value="UniProtKB-KW"/>
</dbReference>
<dbReference type="InterPro" id="IPR048367">
    <property type="entry name" value="TNP-like_RNaseH_C"/>
</dbReference>
<dbReference type="PANTHER" id="PTHR47577">
    <property type="entry name" value="THAP DOMAIN-CONTAINING PROTEIN 6"/>
    <property type="match status" value="1"/>
</dbReference>
<evidence type="ECO:0000256" key="4">
    <source>
        <dbReference type="ARBA" id="ARBA00023125"/>
    </source>
</evidence>
<dbReference type="SMART" id="SM00980">
    <property type="entry name" value="THAP"/>
    <property type="match status" value="1"/>
</dbReference>
<dbReference type="EMBL" id="GGMR01008804">
    <property type="protein sequence ID" value="MBY21423.1"/>
    <property type="molecule type" value="Transcribed_RNA"/>
</dbReference>
<keyword evidence="1" id="KW-0479">Metal-binding</keyword>
<evidence type="ECO:0000256" key="3">
    <source>
        <dbReference type="ARBA" id="ARBA00022833"/>
    </source>
</evidence>
<dbReference type="SMART" id="SM00692">
    <property type="entry name" value="DM3"/>
    <property type="match status" value="1"/>
</dbReference>
<accession>A0A2S2NW24</accession>
<dbReference type="SUPFAM" id="SSF57716">
    <property type="entry name" value="Glucocorticoid receptor-like (DNA-binding domain)"/>
    <property type="match status" value="1"/>
</dbReference>